<comment type="caution">
    <text evidence="3">The sequence shown here is derived from an EMBL/GenBank/DDBJ whole genome shotgun (WGS) entry which is preliminary data.</text>
</comment>
<accession>A0ABQ2N9U0</accession>
<feature type="region of interest" description="Disordered" evidence="1">
    <location>
        <begin position="94"/>
        <end position="135"/>
    </location>
</feature>
<feature type="compositionally biased region" description="Low complexity" evidence="1">
    <location>
        <begin position="107"/>
        <end position="128"/>
    </location>
</feature>
<reference evidence="4" key="1">
    <citation type="journal article" date="2019" name="Int. J. Syst. Evol. Microbiol.">
        <title>The Global Catalogue of Microorganisms (GCM) 10K type strain sequencing project: providing services to taxonomists for standard genome sequencing and annotation.</title>
        <authorList>
            <consortium name="The Broad Institute Genomics Platform"/>
            <consortium name="The Broad Institute Genome Sequencing Center for Infectious Disease"/>
            <person name="Wu L."/>
            <person name="Ma J."/>
        </authorList>
    </citation>
    <scope>NUCLEOTIDE SEQUENCE [LARGE SCALE GENOMIC DNA]</scope>
    <source>
        <strain evidence="4">CGMCC 4.7371</strain>
    </source>
</reference>
<dbReference type="RefSeq" id="WP_188781879.1">
    <property type="nucleotide sequence ID" value="NZ_BMNI01000001.1"/>
</dbReference>
<dbReference type="EMBL" id="BMNI01000001">
    <property type="protein sequence ID" value="GGO84182.1"/>
    <property type="molecule type" value="Genomic_DNA"/>
</dbReference>
<evidence type="ECO:0000259" key="2">
    <source>
        <dbReference type="Pfam" id="PF26345"/>
    </source>
</evidence>
<keyword evidence="4" id="KW-1185">Reference proteome</keyword>
<organism evidence="3 4">
    <name type="scientific">Nocardioides phosphati</name>
    <dbReference type="NCBI Taxonomy" id="1867775"/>
    <lineage>
        <taxon>Bacteria</taxon>
        <taxon>Bacillati</taxon>
        <taxon>Actinomycetota</taxon>
        <taxon>Actinomycetes</taxon>
        <taxon>Propionibacteriales</taxon>
        <taxon>Nocardioidaceae</taxon>
        <taxon>Nocardioides</taxon>
    </lineage>
</organism>
<sequence length="156" mass="16917">MQNYALVTRIHVLTAIKIHDQRGAEEFLAEHGIEERGDLVLVERGKRYDYRALLAFAHGKATGTTPEATGIGEDRIKVLTDLGFTVASAYELDRPAGSRAATRVPGSPRATTPRTTTPRPSRAAAPKAPVKPEPEIKLCPSCYTQLPASGQCDFCD</sequence>
<protein>
    <recommendedName>
        <fullName evidence="2">ScoMcrA-like N-terminal head domain-containing protein</fullName>
    </recommendedName>
</protein>
<evidence type="ECO:0000256" key="1">
    <source>
        <dbReference type="SAM" id="MobiDB-lite"/>
    </source>
</evidence>
<dbReference type="Proteomes" id="UP000655410">
    <property type="component" value="Unassembled WGS sequence"/>
</dbReference>
<evidence type="ECO:0000313" key="4">
    <source>
        <dbReference type="Proteomes" id="UP000655410"/>
    </source>
</evidence>
<gene>
    <name evidence="3" type="ORF">GCM10011584_01130</name>
</gene>
<feature type="domain" description="ScoMcrA-like N-terminal head" evidence="2">
    <location>
        <begin position="7"/>
        <end position="87"/>
    </location>
</feature>
<proteinExistence type="predicted"/>
<dbReference type="Pfam" id="PF26345">
    <property type="entry name" value="ScoMcrA_N"/>
    <property type="match status" value="1"/>
</dbReference>
<evidence type="ECO:0000313" key="3">
    <source>
        <dbReference type="EMBL" id="GGO84182.1"/>
    </source>
</evidence>
<dbReference type="InterPro" id="IPR058807">
    <property type="entry name" value="ScoMcrA_N"/>
</dbReference>
<name>A0ABQ2N9U0_9ACTN</name>